<reference evidence="1" key="1">
    <citation type="journal article" date="2015" name="Nature">
        <title>Complex archaea that bridge the gap between prokaryotes and eukaryotes.</title>
        <authorList>
            <person name="Spang A."/>
            <person name="Saw J.H."/>
            <person name="Jorgensen S.L."/>
            <person name="Zaremba-Niedzwiedzka K."/>
            <person name="Martijn J."/>
            <person name="Lind A.E."/>
            <person name="van Eijk R."/>
            <person name="Schleper C."/>
            <person name="Guy L."/>
            <person name="Ettema T.J."/>
        </authorList>
    </citation>
    <scope>NUCLEOTIDE SEQUENCE</scope>
</reference>
<feature type="non-terminal residue" evidence="1">
    <location>
        <position position="1"/>
    </location>
</feature>
<accession>A0A0F9GWN1</accession>
<sequence>FIYQIDPITEFNAHCSNLEVWVENNYDTRILHRNLAFPLLKELTNAGDQLAKKVFKQEIINRVLSGYEPVMEYLHQEGYLKQLDQKDIIFIISEAKFKNNFIIIKFFLNNSYLTFLKPKLLNNLLNN</sequence>
<organism evidence="1">
    <name type="scientific">marine sediment metagenome</name>
    <dbReference type="NCBI Taxonomy" id="412755"/>
    <lineage>
        <taxon>unclassified sequences</taxon>
        <taxon>metagenomes</taxon>
        <taxon>ecological metagenomes</taxon>
    </lineage>
</organism>
<dbReference type="AlphaFoldDB" id="A0A0F9GWN1"/>
<name>A0A0F9GWN1_9ZZZZ</name>
<comment type="caution">
    <text evidence="1">The sequence shown here is derived from an EMBL/GenBank/DDBJ whole genome shotgun (WGS) entry which is preliminary data.</text>
</comment>
<proteinExistence type="predicted"/>
<protein>
    <submittedName>
        <fullName evidence="1">Uncharacterized protein</fullName>
    </submittedName>
</protein>
<evidence type="ECO:0000313" key="1">
    <source>
        <dbReference type="EMBL" id="KKL95061.1"/>
    </source>
</evidence>
<dbReference type="EMBL" id="LAZR01018775">
    <property type="protein sequence ID" value="KKL95061.1"/>
    <property type="molecule type" value="Genomic_DNA"/>
</dbReference>
<gene>
    <name evidence="1" type="ORF">LCGC14_1858380</name>
</gene>